<proteinExistence type="predicted"/>
<dbReference type="Gene3D" id="3.30.710.10">
    <property type="entry name" value="Potassium Channel Kv1.1, Chain A"/>
    <property type="match status" value="1"/>
</dbReference>
<name>A0A7E4VV77_PANRE</name>
<dbReference type="GO" id="GO:0048512">
    <property type="term" value="P:circadian behavior"/>
    <property type="evidence" value="ECO:0007669"/>
    <property type="project" value="TreeGrafter"/>
</dbReference>
<dbReference type="SMART" id="SM00225">
    <property type="entry name" value="BTB"/>
    <property type="match status" value="1"/>
</dbReference>
<sequence>MPMATDTERLIEQISSLYLNEKLSDVTIIIEGVELPAHSLILAQRCEYFQIMFDSGMIESTSKRIKILETSVEEFKTVLKWVYTGCIHFTSLDNAFKLLRLAHMYQIKELIYEAVKYIWVGLENCI</sequence>
<dbReference type="SUPFAM" id="SSF54695">
    <property type="entry name" value="POZ domain"/>
    <property type="match status" value="1"/>
</dbReference>
<dbReference type="GO" id="GO:0050804">
    <property type="term" value="P:modulation of chemical synaptic transmission"/>
    <property type="evidence" value="ECO:0007669"/>
    <property type="project" value="TreeGrafter"/>
</dbReference>
<dbReference type="InterPro" id="IPR011333">
    <property type="entry name" value="SKP1/BTB/POZ_sf"/>
</dbReference>
<dbReference type="AlphaFoldDB" id="A0A7E4VV77"/>
<evidence type="ECO:0000259" key="1">
    <source>
        <dbReference type="PROSITE" id="PS50097"/>
    </source>
</evidence>
<dbReference type="PANTHER" id="PTHR46306:SF1">
    <property type="entry name" value="BTB_POZ DOMAIN-CONTAINING PROTEIN 9"/>
    <property type="match status" value="1"/>
</dbReference>
<dbReference type="InterPro" id="IPR000210">
    <property type="entry name" value="BTB/POZ_dom"/>
</dbReference>
<dbReference type="PANTHER" id="PTHR46306">
    <property type="entry name" value="BTB/POZ DOMAIN-CONTAINING PROTEIN 9"/>
    <property type="match status" value="1"/>
</dbReference>
<evidence type="ECO:0000313" key="2">
    <source>
        <dbReference type="Proteomes" id="UP000492821"/>
    </source>
</evidence>
<dbReference type="WBParaSite" id="Pan_g3212.t1">
    <property type="protein sequence ID" value="Pan_g3212.t1"/>
    <property type="gene ID" value="Pan_g3212"/>
</dbReference>
<reference evidence="2" key="1">
    <citation type="journal article" date="2013" name="Genetics">
        <title>The draft genome and transcriptome of Panagrellus redivivus are shaped by the harsh demands of a free-living lifestyle.</title>
        <authorList>
            <person name="Srinivasan J."/>
            <person name="Dillman A.R."/>
            <person name="Macchietto M.G."/>
            <person name="Heikkinen L."/>
            <person name="Lakso M."/>
            <person name="Fracchia K.M."/>
            <person name="Antoshechkin I."/>
            <person name="Mortazavi A."/>
            <person name="Wong G."/>
            <person name="Sternberg P.W."/>
        </authorList>
    </citation>
    <scope>NUCLEOTIDE SEQUENCE [LARGE SCALE GENOMIC DNA]</scope>
    <source>
        <strain evidence="2">MT8872</strain>
    </source>
</reference>
<dbReference type="InterPro" id="IPR052407">
    <property type="entry name" value="BTB_POZ_domain_cont_9"/>
</dbReference>
<dbReference type="Proteomes" id="UP000492821">
    <property type="component" value="Unassembled WGS sequence"/>
</dbReference>
<dbReference type="GO" id="GO:0008344">
    <property type="term" value="P:adult locomotory behavior"/>
    <property type="evidence" value="ECO:0007669"/>
    <property type="project" value="TreeGrafter"/>
</dbReference>
<evidence type="ECO:0000313" key="3">
    <source>
        <dbReference type="WBParaSite" id="Pan_g3212.t1"/>
    </source>
</evidence>
<reference evidence="3" key="2">
    <citation type="submission" date="2020-10" db="UniProtKB">
        <authorList>
            <consortium name="WormBaseParasite"/>
        </authorList>
    </citation>
    <scope>IDENTIFICATION</scope>
</reference>
<accession>A0A7E4VV77</accession>
<dbReference type="Pfam" id="PF00651">
    <property type="entry name" value="BTB"/>
    <property type="match status" value="1"/>
</dbReference>
<dbReference type="PROSITE" id="PS50097">
    <property type="entry name" value="BTB"/>
    <property type="match status" value="1"/>
</dbReference>
<protein>
    <submittedName>
        <fullName evidence="3">BTB domain-containing protein</fullName>
    </submittedName>
</protein>
<dbReference type="GO" id="GO:0005737">
    <property type="term" value="C:cytoplasm"/>
    <property type="evidence" value="ECO:0007669"/>
    <property type="project" value="TreeGrafter"/>
</dbReference>
<feature type="domain" description="BTB" evidence="1">
    <location>
        <begin position="24"/>
        <end position="91"/>
    </location>
</feature>
<keyword evidence="2" id="KW-1185">Reference proteome</keyword>
<organism evidence="2 3">
    <name type="scientific">Panagrellus redivivus</name>
    <name type="common">Microworm</name>
    <dbReference type="NCBI Taxonomy" id="6233"/>
    <lineage>
        <taxon>Eukaryota</taxon>
        <taxon>Metazoa</taxon>
        <taxon>Ecdysozoa</taxon>
        <taxon>Nematoda</taxon>
        <taxon>Chromadorea</taxon>
        <taxon>Rhabditida</taxon>
        <taxon>Tylenchina</taxon>
        <taxon>Panagrolaimomorpha</taxon>
        <taxon>Panagrolaimoidea</taxon>
        <taxon>Panagrolaimidae</taxon>
        <taxon>Panagrellus</taxon>
    </lineage>
</organism>